<evidence type="ECO:0000256" key="3">
    <source>
        <dbReference type="SAM" id="Phobius"/>
    </source>
</evidence>
<sequence length="128" mass="14445">MSAPGQPDLEAGPAEGQGEGGEGEAPMPERKRTPQQIAAEQRLKHTQRQVDDVVDIMRTNVEKVLERDSKLAELDYRSDKLQEGASMFEKQAGALKNKFWLENMKMMIIMGILGLIVVVIMYYKFFAE</sequence>
<protein>
    <recommendedName>
        <fullName evidence="4">V-SNARE coiled-coil homology domain-containing protein</fullName>
    </recommendedName>
</protein>
<organism evidence="5 6">
    <name type="scientific">Orchesella dallaii</name>
    <dbReference type="NCBI Taxonomy" id="48710"/>
    <lineage>
        <taxon>Eukaryota</taxon>
        <taxon>Metazoa</taxon>
        <taxon>Ecdysozoa</taxon>
        <taxon>Arthropoda</taxon>
        <taxon>Hexapoda</taxon>
        <taxon>Collembola</taxon>
        <taxon>Entomobryomorpha</taxon>
        <taxon>Entomobryoidea</taxon>
        <taxon>Orchesellidae</taxon>
        <taxon>Orchesellinae</taxon>
        <taxon>Orchesella</taxon>
    </lineage>
</organism>
<keyword evidence="1" id="KW-0175">Coiled coil</keyword>
<dbReference type="PANTHER" id="PTHR45701">
    <property type="entry name" value="SYNAPTOBREVIN FAMILY MEMBER"/>
    <property type="match status" value="1"/>
</dbReference>
<keyword evidence="3" id="KW-1133">Transmembrane helix</keyword>
<feature type="domain" description="V-SNARE coiled-coil homology" evidence="4">
    <location>
        <begin position="42"/>
        <end position="102"/>
    </location>
</feature>
<dbReference type="PROSITE" id="PS50892">
    <property type="entry name" value="V_SNARE"/>
    <property type="match status" value="1"/>
</dbReference>
<name>A0ABP1S148_9HEXA</name>
<feature type="transmembrane region" description="Helical" evidence="3">
    <location>
        <begin position="106"/>
        <end position="125"/>
    </location>
</feature>
<dbReference type="Gene3D" id="1.20.5.110">
    <property type="match status" value="1"/>
</dbReference>
<keyword evidence="3" id="KW-0472">Membrane</keyword>
<evidence type="ECO:0000256" key="2">
    <source>
        <dbReference type="SAM" id="MobiDB-lite"/>
    </source>
</evidence>
<dbReference type="Proteomes" id="UP001642540">
    <property type="component" value="Unassembled WGS sequence"/>
</dbReference>
<gene>
    <name evidence="5" type="ORF">ODALV1_LOCUS28600</name>
</gene>
<keyword evidence="3" id="KW-0812">Transmembrane</keyword>
<evidence type="ECO:0000313" key="5">
    <source>
        <dbReference type="EMBL" id="CAL8141163.1"/>
    </source>
</evidence>
<dbReference type="InterPro" id="IPR042855">
    <property type="entry name" value="V_SNARE_CC"/>
</dbReference>
<comment type="caution">
    <text evidence="5">The sequence shown here is derived from an EMBL/GenBank/DDBJ whole genome shotgun (WGS) entry which is preliminary data.</text>
</comment>
<dbReference type="InterPro" id="IPR001388">
    <property type="entry name" value="Synaptobrevin-like"/>
</dbReference>
<evidence type="ECO:0000259" key="4">
    <source>
        <dbReference type="PROSITE" id="PS50892"/>
    </source>
</evidence>
<proteinExistence type="predicted"/>
<dbReference type="Pfam" id="PF00957">
    <property type="entry name" value="Synaptobrevin"/>
    <property type="match status" value="1"/>
</dbReference>
<evidence type="ECO:0000256" key="1">
    <source>
        <dbReference type="PROSITE-ProRule" id="PRU00290"/>
    </source>
</evidence>
<reference evidence="5 6" key="1">
    <citation type="submission" date="2024-08" db="EMBL/GenBank/DDBJ databases">
        <authorList>
            <person name="Cucini C."/>
            <person name="Frati F."/>
        </authorList>
    </citation>
    <scope>NUCLEOTIDE SEQUENCE [LARGE SCALE GENOMIC DNA]</scope>
</reference>
<accession>A0ABP1S148</accession>
<keyword evidence="6" id="KW-1185">Reference proteome</keyword>
<dbReference type="EMBL" id="CAXLJM020000146">
    <property type="protein sequence ID" value="CAL8141163.1"/>
    <property type="molecule type" value="Genomic_DNA"/>
</dbReference>
<dbReference type="CDD" id="cd15870">
    <property type="entry name" value="R-SNARE_VAMP2"/>
    <property type="match status" value="1"/>
</dbReference>
<evidence type="ECO:0000313" key="6">
    <source>
        <dbReference type="Proteomes" id="UP001642540"/>
    </source>
</evidence>
<dbReference type="PRINTS" id="PR00219">
    <property type="entry name" value="SYNAPTOBREVN"/>
</dbReference>
<dbReference type="SUPFAM" id="SSF58038">
    <property type="entry name" value="SNARE fusion complex"/>
    <property type="match status" value="1"/>
</dbReference>
<feature type="region of interest" description="Disordered" evidence="2">
    <location>
        <begin position="1"/>
        <end position="46"/>
    </location>
</feature>
<dbReference type="InterPro" id="IPR016444">
    <property type="entry name" value="Synaptobrevin/VAMP"/>
</dbReference>